<dbReference type="SUPFAM" id="SSF47323">
    <property type="entry name" value="Anticodon-binding domain of a subclass of class I aminoacyl-tRNA synthetases"/>
    <property type="match status" value="1"/>
</dbReference>
<keyword evidence="2" id="KW-0436">Ligase</keyword>
<dbReference type="Gene3D" id="1.10.730.10">
    <property type="entry name" value="Isoleucyl-tRNA Synthetase, Domain 1"/>
    <property type="match status" value="1"/>
</dbReference>
<dbReference type="InterPro" id="IPR001278">
    <property type="entry name" value="Arg-tRNA-ligase"/>
</dbReference>
<name>A0A1U7H2E7_9CYAN</name>
<evidence type="ECO:0000256" key="1">
    <source>
        <dbReference type="ARBA" id="ARBA00012837"/>
    </source>
</evidence>
<dbReference type="SMART" id="SM00836">
    <property type="entry name" value="DALR_1"/>
    <property type="match status" value="1"/>
</dbReference>
<keyword evidence="8" id="KW-0808">Transferase</keyword>
<evidence type="ECO:0000259" key="7">
    <source>
        <dbReference type="SMART" id="SM00836"/>
    </source>
</evidence>
<evidence type="ECO:0000256" key="3">
    <source>
        <dbReference type="ARBA" id="ARBA00022741"/>
    </source>
</evidence>
<dbReference type="EC" id="6.1.1.19" evidence="1"/>
<dbReference type="GO" id="GO:0016740">
    <property type="term" value="F:transferase activity"/>
    <property type="evidence" value="ECO:0007669"/>
    <property type="project" value="UniProtKB-KW"/>
</dbReference>
<organism evidence="8 9">
    <name type="scientific">Fischerella major NIES-592</name>
    <dbReference type="NCBI Taxonomy" id="210994"/>
    <lineage>
        <taxon>Bacteria</taxon>
        <taxon>Bacillati</taxon>
        <taxon>Cyanobacteriota</taxon>
        <taxon>Cyanophyceae</taxon>
        <taxon>Nostocales</taxon>
        <taxon>Hapalosiphonaceae</taxon>
        <taxon>Fischerella</taxon>
    </lineage>
</organism>
<dbReference type="Pfam" id="PF03485">
    <property type="entry name" value="Arg_tRNA_synt_N"/>
    <property type="match status" value="1"/>
</dbReference>
<dbReference type="OrthoDB" id="9805987at2"/>
<dbReference type="GO" id="GO:0004814">
    <property type="term" value="F:arginine-tRNA ligase activity"/>
    <property type="evidence" value="ECO:0007669"/>
    <property type="project" value="UniProtKB-EC"/>
</dbReference>
<feature type="domain" description="DALR anticodon binding" evidence="7">
    <location>
        <begin position="166"/>
        <end position="295"/>
    </location>
</feature>
<evidence type="ECO:0000256" key="2">
    <source>
        <dbReference type="ARBA" id="ARBA00022598"/>
    </source>
</evidence>
<keyword evidence="6" id="KW-0472">Membrane</keyword>
<dbReference type="GO" id="GO:0006420">
    <property type="term" value="P:arginyl-tRNA aminoacylation"/>
    <property type="evidence" value="ECO:0007669"/>
    <property type="project" value="InterPro"/>
</dbReference>
<dbReference type="InterPro" id="IPR009080">
    <property type="entry name" value="tRNAsynth_Ia_anticodon-bd"/>
</dbReference>
<keyword evidence="3" id="KW-0547">Nucleotide-binding</keyword>
<dbReference type="Proteomes" id="UP000186391">
    <property type="component" value="Unassembled WGS sequence"/>
</dbReference>
<evidence type="ECO:0000256" key="4">
    <source>
        <dbReference type="ARBA" id="ARBA00022840"/>
    </source>
</evidence>
<dbReference type="GO" id="GO:0005737">
    <property type="term" value="C:cytoplasm"/>
    <property type="evidence" value="ECO:0007669"/>
    <property type="project" value="InterPro"/>
</dbReference>
<dbReference type="Pfam" id="PF05746">
    <property type="entry name" value="DALR_1"/>
    <property type="match status" value="1"/>
</dbReference>
<protein>
    <recommendedName>
        <fullName evidence="1">arginine--tRNA ligase</fullName>
        <ecNumber evidence="1">6.1.1.19</ecNumber>
    </recommendedName>
</protein>
<dbReference type="GO" id="GO:0005524">
    <property type="term" value="F:ATP binding"/>
    <property type="evidence" value="ECO:0007669"/>
    <property type="project" value="UniProtKB-KW"/>
</dbReference>
<evidence type="ECO:0000313" key="9">
    <source>
        <dbReference type="Proteomes" id="UP000186391"/>
    </source>
</evidence>
<dbReference type="PANTHER" id="PTHR11956">
    <property type="entry name" value="ARGINYL-TRNA SYNTHETASE"/>
    <property type="match status" value="1"/>
</dbReference>
<feature type="transmembrane region" description="Helical" evidence="6">
    <location>
        <begin position="12"/>
        <end position="28"/>
    </location>
</feature>
<dbReference type="SUPFAM" id="SSF55190">
    <property type="entry name" value="Arginyl-tRNA synthetase (ArgRS), N-terminal 'additional' domain"/>
    <property type="match status" value="1"/>
</dbReference>
<dbReference type="InterPro" id="IPR036695">
    <property type="entry name" value="Arg-tRNA-synth_N_sf"/>
</dbReference>
<reference evidence="8 9" key="1">
    <citation type="submission" date="2016-11" db="EMBL/GenBank/DDBJ databases">
        <title>Draft Genome Sequences of Nine Cyanobacterial Strains from Diverse Habitats.</title>
        <authorList>
            <person name="Zhu T."/>
            <person name="Hou S."/>
            <person name="Lu X."/>
            <person name="Hess W.R."/>
        </authorList>
    </citation>
    <scope>NUCLEOTIDE SEQUENCE [LARGE SCALE GENOMIC DNA]</scope>
    <source>
        <strain evidence="8 9">NIES-592</strain>
    </source>
</reference>
<gene>
    <name evidence="8" type="ORF">NIES592_04080</name>
</gene>
<dbReference type="InterPro" id="IPR008909">
    <property type="entry name" value="DALR_anticod-bd"/>
</dbReference>
<dbReference type="EMBL" id="MRCA01000002">
    <property type="protein sequence ID" value="OKH15290.1"/>
    <property type="molecule type" value="Genomic_DNA"/>
</dbReference>
<keyword evidence="6" id="KW-0812">Transmembrane</keyword>
<dbReference type="Gene3D" id="3.30.1360.70">
    <property type="entry name" value="Arginyl tRNA synthetase N-terminal domain"/>
    <property type="match status" value="1"/>
</dbReference>
<dbReference type="RefSeq" id="WP_073555006.1">
    <property type="nucleotide sequence ID" value="NZ_MRCA01000002.1"/>
</dbReference>
<accession>A0A1U7H2E7</accession>
<sequence length="295" mass="32956">MLLVSKYTAIKQLVHSYFIIALSIYTYYSKIETLADKKIPLSKGRNSNQVFYITGLALQLSKYEKIPAMEIAEAIASHLSANSAGVFSIQIVPPGWIHLELAHPVLAGWLQRLVEKRGDIVAQGHGGTEDKKDKEELVTVLFSSHSSHSSHSPSPQSPLPNHLFPIQYAHARCCSLVRLGEREGLITSEGAIPWLNKQQELRFHHPSELCLLSELVQVVDELECSDSSDSVKWQKLALGLSRVFDNFWRDCRIWGEVKVNSPEIALARLGLVMATQSVLRTLLEEKLGILAILEL</sequence>
<evidence type="ECO:0000313" key="8">
    <source>
        <dbReference type="EMBL" id="OKH15290.1"/>
    </source>
</evidence>
<evidence type="ECO:0000256" key="6">
    <source>
        <dbReference type="SAM" id="Phobius"/>
    </source>
</evidence>
<evidence type="ECO:0000256" key="5">
    <source>
        <dbReference type="ARBA" id="ARBA00049339"/>
    </source>
</evidence>
<dbReference type="PANTHER" id="PTHR11956:SF5">
    <property type="entry name" value="ARGININE--TRNA LIGASE, CYTOPLASMIC"/>
    <property type="match status" value="1"/>
</dbReference>
<dbReference type="InterPro" id="IPR005148">
    <property type="entry name" value="Arg-tRNA-synth_N"/>
</dbReference>
<keyword evidence="4" id="KW-0067">ATP-binding</keyword>
<keyword evidence="9" id="KW-1185">Reference proteome</keyword>
<proteinExistence type="predicted"/>
<comment type="caution">
    <text evidence="8">The sequence shown here is derived from an EMBL/GenBank/DDBJ whole genome shotgun (WGS) entry which is preliminary data.</text>
</comment>
<dbReference type="AlphaFoldDB" id="A0A1U7H2E7"/>
<comment type="catalytic activity">
    <reaction evidence="5">
        <text>tRNA(Arg) + L-arginine + ATP = L-arginyl-tRNA(Arg) + AMP + diphosphate</text>
        <dbReference type="Rhea" id="RHEA:20301"/>
        <dbReference type="Rhea" id="RHEA-COMP:9658"/>
        <dbReference type="Rhea" id="RHEA-COMP:9673"/>
        <dbReference type="ChEBI" id="CHEBI:30616"/>
        <dbReference type="ChEBI" id="CHEBI:32682"/>
        <dbReference type="ChEBI" id="CHEBI:33019"/>
        <dbReference type="ChEBI" id="CHEBI:78442"/>
        <dbReference type="ChEBI" id="CHEBI:78513"/>
        <dbReference type="ChEBI" id="CHEBI:456215"/>
        <dbReference type="EC" id="6.1.1.19"/>
    </reaction>
</comment>
<keyword evidence="6" id="KW-1133">Transmembrane helix</keyword>